<organism evidence="2 3">
    <name type="scientific">Eumeta variegata</name>
    <name type="common">Bagworm moth</name>
    <name type="synonym">Eumeta japonica</name>
    <dbReference type="NCBI Taxonomy" id="151549"/>
    <lineage>
        <taxon>Eukaryota</taxon>
        <taxon>Metazoa</taxon>
        <taxon>Ecdysozoa</taxon>
        <taxon>Arthropoda</taxon>
        <taxon>Hexapoda</taxon>
        <taxon>Insecta</taxon>
        <taxon>Pterygota</taxon>
        <taxon>Neoptera</taxon>
        <taxon>Endopterygota</taxon>
        <taxon>Lepidoptera</taxon>
        <taxon>Glossata</taxon>
        <taxon>Ditrysia</taxon>
        <taxon>Tineoidea</taxon>
        <taxon>Psychidae</taxon>
        <taxon>Oiketicinae</taxon>
        <taxon>Eumeta</taxon>
    </lineage>
</organism>
<keyword evidence="3" id="KW-1185">Reference proteome</keyword>
<accession>A0A4C1WZ08</accession>
<evidence type="ECO:0000313" key="3">
    <source>
        <dbReference type="Proteomes" id="UP000299102"/>
    </source>
</evidence>
<feature type="region of interest" description="Disordered" evidence="1">
    <location>
        <begin position="84"/>
        <end position="123"/>
    </location>
</feature>
<evidence type="ECO:0000313" key="2">
    <source>
        <dbReference type="EMBL" id="GBP55334.1"/>
    </source>
</evidence>
<dbReference type="AlphaFoldDB" id="A0A4C1WZ08"/>
<evidence type="ECO:0000256" key="1">
    <source>
        <dbReference type="SAM" id="MobiDB-lite"/>
    </source>
</evidence>
<sequence length="131" mass="14207">MRERSRASSSKSGASKYKHMYRCGVEGHKGVSFHFVVGLSNQLFVGSRGQRQRGEGYPLDMSQCAAHASKHNIDGPDLPYGFLGFSPGPRGFKGPPAKSSQAKKDDMRKNSGSALAPPRDPVIPEVAYKLN</sequence>
<dbReference type="OrthoDB" id="6332846at2759"/>
<gene>
    <name evidence="2" type="ORF">EVAR_43089_1</name>
</gene>
<dbReference type="Proteomes" id="UP000299102">
    <property type="component" value="Unassembled WGS sequence"/>
</dbReference>
<name>A0A4C1WZ08_EUMVA</name>
<comment type="caution">
    <text evidence="2">The sequence shown here is derived from an EMBL/GenBank/DDBJ whole genome shotgun (WGS) entry which is preliminary data.</text>
</comment>
<proteinExistence type="predicted"/>
<dbReference type="EMBL" id="BGZK01000665">
    <property type="protein sequence ID" value="GBP55334.1"/>
    <property type="molecule type" value="Genomic_DNA"/>
</dbReference>
<reference evidence="2 3" key="1">
    <citation type="journal article" date="2019" name="Commun. Biol.">
        <title>The bagworm genome reveals a unique fibroin gene that provides high tensile strength.</title>
        <authorList>
            <person name="Kono N."/>
            <person name="Nakamura H."/>
            <person name="Ohtoshi R."/>
            <person name="Tomita M."/>
            <person name="Numata K."/>
            <person name="Arakawa K."/>
        </authorList>
    </citation>
    <scope>NUCLEOTIDE SEQUENCE [LARGE SCALE GENOMIC DNA]</scope>
</reference>
<protein>
    <submittedName>
        <fullName evidence="2">Uncharacterized protein</fullName>
    </submittedName>
</protein>